<evidence type="ECO:0000313" key="2">
    <source>
        <dbReference type="Proteomes" id="UP001497527"/>
    </source>
</evidence>
<name>A0ABM9P9K7_9FLAO</name>
<dbReference type="Proteomes" id="UP001497527">
    <property type="component" value="Unassembled WGS sequence"/>
</dbReference>
<reference evidence="1 2" key="1">
    <citation type="submission" date="2024-05" db="EMBL/GenBank/DDBJ databases">
        <authorList>
            <person name="Duchaud E."/>
        </authorList>
    </citation>
    <scope>NUCLEOTIDE SEQUENCE [LARGE SCALE GENOMIC DNA]</scope>
    <source>
        <strain evidence="1">Ena-SAMPLE-TAB-13-05-2024-13:56:06:370-140308</strain>
    </source>
</reference>
<evidence type="ECO:0000313" key="1">
    <source>
        <dbReference type="EMBL" id="CAL2102269.1"/>
    </source>
</evidence>
<gene>
    <name evidence="1" type="ORF">T190423A01A_20020</name>
</gene>
<sequence length="234" mass="26868">MNKATYILKAVLVLTICFISCEKNNEVDIDQTNLLIGSWSDAVYDNETIVFKRVKELPQEDYGVSFKNTGLFIERSSGFCGTPPLVFFNSEGKWTSANETIYVEVESFVGKFNWKILKLTQKELIVQRELTEQEKDHRDLMNLFDEILSIANSKDCINSEDWKIVAYGAKPCGGPRGYLAYHIEIKEGEFLQKIETYTNEEEKYNLKWGIVSTCDVIPQPTSVECQNKKPVLKY</sequence>
<protein>
    <recommendedName>
        <fullName evidence="3">Lipocalin-like domain-containing protein</fullName>
    </recommendedName>
</protein>
<keyword evidence="2" id="KW-1185">Reference proteome</keyword>
<dbReference type="EMBL" id="CAXJIO010000011">
    <property type="protein sequence ID" value="CAL2102269.1"/>
    <property type="molecule type" value="Genomic_DNA"/>
</dbReference>
<organism evidence="1 2">
    <name type="scientific">Tenacibaculum polynesiense</name>
    <dbReference type="NCBI Taxonomy" id="3137857"/>
    <lineage>
        <taxon>Bacteria</taxon>
        <taxon>Pseudomonadati</taxon>
        <taxon>Bacteroidota</taxon>
        <taxon>Flavobacteriia</taxon>
        <taxon>Flavobacteriales</taxon>
        <taxon>Flavobacteriaceae</taxon>
        <taxon>Tenacibaculum</taxon>
    </lineage>
</organism>
<comment type="caution">
    <text evidence="1">The sequence shown here is derived from an EMBL/GenBank/DDBJ whole genome shotgun (WGS) entry which is preliminary data.</text>
</comment>
<proteinExistence type="predicted"/>
<dbReference type="RefSeq" id="WP_348715413.1">
    <property type="nucleotide sequence ID" value="NZ_CAXJIO010000011.1"/>
</dbReference>
<evidence type="ECO:0008006" key="3">
    <source>
        <dbReference type="Google" id="ProtNLM"/>
    </source>
</evidence>
<accession>A0ABM9P9K7</accession>